<dbReference type="InterPro" id="IPR013563">
    <property type="entry name" value="Oligopep_ABC_C"/>
</dbReference>
<proteinExistence type="predicted"/>
<dbReference type="PANTHER" id="PTHR43297">
    <property type="entry name" value="OLIGOPEPTIDE TRANSPORT ATP-BINDING PROTEIN APPD"/>
    <property type="match status" value="1"/>
</dbReference>
<dbReference type="GO" id="GO:0005524">
    <property type="term" value="F:ATP binding"/>
    <property type="evidence" value="ECO:0007669"/>
    <property type="project" value="UniProtKB-KW"/>
</dbReference>
<sequence>MNPPHVPYKKSSNGDFIFRVGMAVILDIKKLRVDFPGQTAVADLDLRVEAGRAVALVGESGCGKSTTALALMRLLPPYARLSGSIRFDGEELVGLPRRRMLALRGRRISMIFQEPMTSLNPLATIGAQVAEALTLHLPLSPAQARLRAIELLERVRLPDPARRYDDYPHRLSGGQRQRVMIAMAVACRPSLLIADEPTTALDVTIQAQILALIDELRRDLGMAVLLITHDLGVVSQWTDRVVVMHGGRKLEEGETQKVFQAPAHAYTQGLMGASLHLERDLTYRSGRLAEIRRDASGGFELVRPPAKAAASRPVPAGQAEPLLSVRGLEVRYGPQATAVDGVSFDIAPGETVGLVGESGCGKSSLSRAILRLVPAQAGEVRLSGQDLLALSAKDLLPWRRQVQMVFQDPYGSLNPRHRVRDILDHALRIHGVREAGERARRIAAILDDVGLPRGAALRYPHEFSGGQRQRIGIARALVLRPRLVICDEPVSALDVSVQAQILNLLGDLKAVHGLSYLFISHDLSVVRYIADRVMVMQAGRIVESGDPAALWRQPAHPYTRALLDAVPGRTAPSRQAA</sequence>
<keyword evidence="5 8" id="KW-0067">ATP-binding</keyword>
<dbReference type="NCBIfam" id="NF007739">
    <property type="entry name" value="PRK10419.1"/>
    <property type="match status" value="2"/>
</dbReference>
<dbReference type="GO" id="GO:0015833">
    <property type="term" value="P:peptide transport"/>
    <property type="evidence" value="ECO:0007669"/>
    <property type="project" value="InterPro"/>
</dbReference>
<keyword evidence="4" id="KW-0547">Nucleotide-binding</keyword>
<evidence type="ECO:0000259" key="7">
    <source>
        <dbReference type="PROSITE" id="PS50893"/>
    </source>
</evidence>
<dbReference type="SUPFAM" id="SSF52540">
    <property type="entry name" value="P-loop containing nucleoside triphosphate hydrolases"/>
    <property type="match status" value="2"/>
</dbReference>
<keyword evidence="6" id="KW-0472">Membrane</keyword>
<feature type="domain" description="ABC transporter" evidence="7">
    <location>
        <begin position="23"/>
        <end position="271"/>
    </location>
</feature>
<dbReference type="CDD" id="cd03257">
    <property type="entry name" value="ABC_NikE_OppD_transporters"/>
    <property type="match status" value="2"/>
</dbReference>
<dbReference type="InterPro" id="IPR003593">
    <property type="entry name" value="AAA+_ATPase"/>
</dbReference>
<evidence type="ECO:0000313" key="8">
    <source>
        <dbReference type="EMBL" id="VFR46986.1"/>
    </source>
</evidence>
<evidence type="ECO:0000256" key="3">
    <source>
        <dbReference type="ARBA" id="ARBA00022475"/>
    </source>
</evidence>
<dbReference type="GO" id="GO:0016887">
    <property type="term" value="F:ATP hydrolysis activity"/>
    <property type="evidence" value="ECO:0007669"/>
    <property type="project" value="InterPro"/>
</dbReference>
<dbReference type="GO" id="GO:0005886">
    <property type="term" value="C:plasma membrane"/>
    <property type="evidence" value="ECO:0007669"/>
    <property type="project" value="UniProtKB-SubCell"/>
</dbReference>
<dbReference type="EMBL" id="CAADIG010000021">
    <property type="protein sequence ID" value="VFR46986.1"/>
    <property type="molecule type" value="Genomic_DNA"/>
</dbReference>
<dbReference type="InterPro" id="IPR017871">
    <property type="entry name" value="ABC_transporter-like_CS"/>
</dbReference>
<dbReference type="Gene3D" id="3.40.50.300">
    <property type="entry name" value="P-loop containing nucleotide triphosphate hydrolases"/>
    <property type="match status" value="2"/>
</dbReference>
<comment type="subcellular location">
    <subcellularLocation>
        <location evidence="1">Cell membrane</location>
        <topology evidence="1">Peripheral membrane protein</topology>
    </subcellularLocation>
</comment>
<dbReference type="EMBL" id="CAADID010000022">
    <property type="protein sequence ID" value="VFR72911.1"/>
    <property type="molecule type" value="Genomic_DNA"/>
</dbReference>
<dbReference type="NCBIfam" id="NF008453">
    <property type="entry name" value="PRK11308.1"/>
    <property type="match status" value="2"/>
</dbReference>
<dbReference type="InterPro" id="IPR003439">
    <property type="entry name" value="ABC_transporter-like_ATP-bd"/>
</dbReference>
<dbReference type="PANTHER" id="PTHR43297:SF2">
    <property type="entry name" value="DIPEPTIDE TRANSPORT ATP-BINDING PROTEIN DPPD"/>
    <property type="match status" value="1"/>
</dbReference>
<evidence type="ECO:0000256" key="1">
    <source>
        <dbReference type="ARBA" id="ARBA00004202"/>
    </source>
</evidence>
<evidence type="ECO:0000256" key="6">
    <source>
        <dbReference type="ARBA" id="ARBA00023136"/>
    </source>
</evidence>
<name>A0A484RAI4_9ZZZZ</name>
<organism evidence="8">
    <name type="scientific">plant metagenome</name>
    <dbReference type="NCBI Taxonomy" id="1297885"/>
    <lineage>
        <taxon>unclassified sequences</taxon>
        <taxon>metagenomes</taxon>
        <taxon>organismal metagenomes</taxon>
    </lineage>
</organism>
<dbReference type="AlphaFoldDB" id="A0A484RAI4"/>
<accession>A0A484RAI4</accession>
<dbReference type="Pfam" id="PF08352">
    <property type="entry name" value="oligo_HPY"/>
    <property type="match status" value="2"/>
</dbReference>
<reference evidence="8" key="1">
    <citation type="submission" date="2019-03" db="EMBL/GenBank/DDBJ databases">
        <authorList>
            <person name="Danneels B."/>
        </authorList>
    </citation>
    <scope>NUCLEOTIDE SEQUENCE</scope>
</reference>
<gene>
    <name evidence="8" type="ORF">ANT2_1268</name>
    <name evidence="9" type="ORF">ANT3_1269</name>
</gene>
<dbReference type="InterPro" id="IPR027417">
    <property type="entry name" value="P-loop_NTPase"/>
</dbReference>
<dbReference type="InterPro" id="IPR050388">
    <property type="entry name" value="ABC_Ni/Peptide_Import"/>
</dbReference>
<dbReference type="FunFam" id="3.40.50.300:FF:000016">
    <property type="entry name" value="Oligopeptide ABC transporter ATP-binding component"/>
    <property type="match status" value="2"/>
</dbReference>
<evidence type="ECO:0000256" key="2">
    <source>
        <dbReference type="ARBA" id="ARBA00022448"/>
    </source>
</evidence>
<evidence type="ECO:0000256" key="4">
    <source>
        <dbReference type="ARBA" id="ARBA00022741"/>
    </source>
</evidence>
<feature type="domain" description="ABC transporter" evidence="7">
    <location>
        <begin position="323"/>
        <end position="563"/>
    </location>
</feature>
<keyword evidence="3" id="KW-1003">Cell membrane</keyword>
<dbReference type="PROSITE" id="PS00211">
    <property type="entry name" value="ABC_TRANSPORTER_1"/>
    <property type="match status" value="2"/>
</dbReference>
<dbReference type="PROSITE" id="PS50893">
    <property type="entry name" value="ABC_TRANSPORTER_2"/>
    <property type="match status" value="2"/>
</dbReference>
<evidence type="ECO:0000313" key="9">
    <source>
        <dbReference type="EMBL" id="VFR72911.1"/>
    </source>
</evidence>
<dbReference type="SMART" id="SM00382">
    <property type="entry name" value="AAA"/>
    <property type="match status" value="2"/>
</dbReference>
<evidence type="ECO:0000256" key="5">
    <source>
        <dbReference type="ARBA" id="ARBA00022840"/>
    </source>
</evidence>
<keyword evidence="2" id="KW-0813">Transport</keyword>
<dbReference type="Pfam" id="PF00005">
    <property type="entry name" value="ABC_tran"/>
    <property type="match status" value="2"/>
</dbReference>
<protein>
    <submittedName>
        <fullName evidence="8">Dipeptide transport ATP-binding protein DppD (TC 3.A.1.5.2)</fullName>
    </submittedName>
</protein>